<feature type="transmembrane region" description="Helical" evidence="5">
    <location>
        <begin position="51"/>
        <end position="71"/>
    </location>
</feature>
<evidence type="ECO:0000256" key="4">
    <source>
        <dbReference type="ARBA" id="ARBA00023136"/>
    </source>
</evidence>
<comment type="caution">
    <text evidence="7">The sequence shown here is derived from an EMBL/GenBank/DDBJ whole genome shotgun (WGS) entry which is preliminary data.</text>
</comment>
<evidence type="ECO:0000256" key="1">
    <source>
        <dbReference type="ARBA" id="ARBA00004141"/>
    </source>
</evidence>
<reference evidence="7 8" key="1">
    <citation type="submission" date="2018-05" db="EMBL/GenBank/DDBJ databases">
        <title>Micromonospora from Atacama Desert.</title>
        <authorList>
            <person name="Carro L."/>
            <person name="Goodfellow M."/>
            <person name="Klenk H.-P."/>
        </authorList>
    </citation>
    <scope>NUCLEOTIDE SEQUENCE [LARGE SCALE GENOMIC DNA]</scope>
    <source>
        <strain evidence="7 8">LB39</strain>
    </source>
</reference>
<evidence type="ECO:0000313" key="7">
    <source>
        <dbReference type="EMBL" id="RQX06385.1"/>
    </source>
</evidence>
<evidence type="ECO:0000313" key="8">
    <source>
        <dbReference type="Proteomes" id="UP000282312"/>
    </source>
</evidence>
<keyword evidence="8" id="KW-1185">Reference proteome</keyword>
<feature type="transmembrane region" description="Helical" evidence="5">
    <location>
        <begin position="77"/>
        <end position="94"/>
    </location>
</feature>
<dbReference type="InterPro" id="IPR009908">
    <property type="entry name" value="Methylamine_util_MauE"/>
</dbReference>
<evidence type="ECO:0000256" key="2">
    <source>
        <dbReference type="ARBA" id="ARBA00022692"/>
    </source>
</evidence>
<dbReference type="AlphaFoldDB" id="A0A3N9WZT2"/>
<dbReference type="Proteomes" id="UP000282312">
    <property type="component" value="Unassembled WGS sequence"/>
</dbReference>
<feature type="transmembrane region" description="Helical" evidence="5">
    <location>
        <begin position="147"/>
        <end position="165"/>
    </location>
</feature>
<name>A0A3N9WZT2_9ACTN</name>
<dbReference type="RefSeq" id="WP_124771341.1">
    <property type="nucleotide sequence ID" value="NZ_JBEZFR010000021.1"/>
</dbReference>
<evidence type="ECO:0000256" key="5">
    <source>
        <dbReference type="SAM" id="Phobius"/>
    </source>
</evidence>
<dbReference type="GO" id="GO:0030416">
    <property type="term" value="P:methylamine metabolic process"/>
    <property type="evidence" value="ECO:0007669"/>
    <property type="project" value="InterPro"/>
</dbReference>
<evidence type="ECO:0000259" key="6">
    <source>
        <dbReference type="Pfam" id="PF07291"/>
    </source>
</evidence>
<keyword evidence="2 5" id="KW-0812">Transmembrane</keyword>
<dbReference type="GO" id="GO:0016020">
    <property type="term" value="C:membrane"/>
    <property type="evidence" value="ECO:0007669"/>
    <property type="project" value="UniProtKB-SubCell"/>
</dbReference>
<comment type="subcellular location">
    <subcellularLocation>
        <location evidence="1">Membrane</location>
        <topology evidence="1">Multi-pass membrane protein</topology>
    </subcellularLocation>
</comment>
<feature type="transmembrane region" description="Helical" evidence="5">
    <location>
        <begin position="124"/>
        <end position="141"/>
    </location>
</feature>
<feature type="transmembrane region" description="Helical" evidence="5">
    <location>
        <begin position="6"/>
        <end position="30"/>
    </location>
</feature>
<proteinExistence type="predicted"/>
<organism evidence="7 8">
    <name type="scientific">Micromonospora inaquosa</name>
    <dbReference type="NCBI Taxonomy" id="2203716"/>
    <lineage>
        <taxon>Bacteria</taxon>
        <taxon>Bacillati</taxon>
        <taxon>Actinomycetota</taxon>
        <taxon>Actinomycetes</taxon>
        <taxon>Micromonosporales</taxon>
        <taxon>Micromonosporaceae</taxon>
        <taxon>Micromonospora</taxon>
    </lineage>
</organism>
<protein>
    <recommendedName>
        <fullName evidence="6">Methylamine utilisation protein MauE domain-containing protein</fullName>
    </recommendedName>
</protein>
<keyword evidence="3 5" id="KW-1133">Transmembrane helix</keyword>
<dbReference type="Pfam" id="PF07291">
    <property type="entry name" value="MauE"/>
    <property type="match status" value="1"/>
</dbReference>
<gene>
    <name evidence="7" type="ORF">DLJ59_05090</name>
</gene>
<sequence length="178" mass="18617">MNTTLLYVSHICREAVAFVFVLSVLGKIRSRAAFARFRRAARLLSGLPEKWSDVVAWLVVVAEMAVVAGSVTASTAAWAFAGAMALLCAFTWGLSRSPASAMASGCGCFGPVASTRRTAIMRNVVLLVVAVAGIGSTAAVRFEAANWAAVLVCTVAAAALAAFLVRLEDFVSLFTTPL</sequence>
<evidence type="ECO:0000256" key="3">
    <source>
        <dbReference type="ARBA" id="ARBA00022989"/>
    </source>
</evidence>
<dbReference type="EMBL" id="QGSZ01000137">
    <property type="protein sequence ID" value="RQX06385.1"/>
    <property type="molecule type" value="Genomic_DNA"/>
</dbReference>
<accession>A0A3N9WZT2</accession>
<keyword evidence="4 5" id="KW-0472">Membrane</keyword>
<feature type="domain" description="Methylamine utilisation protein MauE" evidence="6">
    <location>
        <begin position="7"/>
        <end position="134"/>
    </location>
</feature>